<accession>A0ABN9MJZ0</accession>
<gene>
    <name evidence="2" type="ORF">RIMI_LOCUS21905981</name>
</gene>
<dbReference type="InterPro" id="IPR036322">
    <property type="entry name" value="WD40_repeat_dom_sf"/>
</dbReference>
<dbReference type="EMBL" id="CAUEEQ010078002">
    <property type="protein sequence ID" value="CAJ0967021.1"/>
    <property type="molecule type" value="Genomic_DNA"/>
</dbReference>
<reference evidence="2" key="1">
    <citation type="submission" date="2023-07" db="EMBL/GenBank/DDBJ databases">
        <authorList>
            <person name="Stuckert A."/>
        </authorList>
    </citation>
    <scope>NUCLEOTIDE SEQUENCE</scope>
</reference>
<dbReference type="Gene3D" id="2.130.10.10">
    <property type="entry name" value="YVTN repeat-like/Quinoprotein amine dehydrogenase"/>
    <property type="match status" value="1"/>
</dbReference>
<dbReference type="PANTHER" id="PTHR44099:SF2">
    <property type="entry name" value="WD REPEAT-CONTAINING PROTEIN 72"/>
    <property type="match status" value="1"/>
</dbReference>
<dbReference type="Proteomes" id="UP001176940">
    <property type="component" value="Unassembled WGS sequence"/>
</dbReference>
<protein>
    <submittedName>
        <fullName evidence="2">Uncharacterized protein</fullName>
    </submittedName>
</protein>
<dbReference type="SUPFAM" id="SSF50978">
    <property type="entry name" value="WD40 repeat-like"/>
    <property type="match status" value="1"/>
</dbReference>
<evidence type="ECO:0000256" key="1">
    <source>
        <dbReference type="ARBA" id="ARBA00022737"/>
    </source>
</evidence>
<dbReference type="InterPro" id="IPR049916">
    <property type="entry name" value="WDR72-like"/>
</dbReference>
<keyword evidence="1" id="KW-0677">Repeat</keyword>
<proteinExistence type="predicted"/>
<comment type="caution">
    <text evidence="2">The sequence shown here is derived from an EMBL/GenBank/DDBJ whole genome shotgun (WGS) entry which is preliminary data.</text>
</comment>
<evidence type="ECO:0000313" key="2">
    <source>
        <dbReference type="EMBL" id="CAJ0967021.1"/>
    </source>
</evidence>
<dbReference type="InterPro" id="IPR015943">
    <property type="entry name" value="WD40/YVTN_repeat-like_dom_sf"/>
</dbReference>
<sequence>MEWELEIPLKVNLTLQEMFDRHKSMSEGIIDHLCSPNNGVAFATVTASLYIPSLDKLVCGCEDGNTVITFALHAARARLLQDHPLLRGSLPHKIFEGHDSSVTSLLYPHGRSEKYDPSWLISGDKNSSIIWRDVFTGEIFHKFVLQSGTILKLLVSPNDCKVRRRF</sequence>
<dbReference type="PANTHER" id="PTHR44099">
    <property type="entry name" value="RABCONNECTIN-3B, ISOFORM A"/>
    <property type="match status" value="1"/>
</dbReference>
<organism evidence="2 3">
    <name type="scientific">Ranitomeya imitator</name>
    <name type="common">mimic poison frog</name>
    <dbReference type="NCBI Taxonomy" id="111125"/>
    <lineage>
        <taxon>Eukaryota</taxon>
        <taxon>Metazoa</taxon>
        <taxon>Chordata</taxon>
        <taxon>Craniata</taxon>
        <taxon>Vertebrata</taxon>
        <taxon>Euteleostomi</taxon>
        <taxon>Amphibia</taxon>
        <taxon>Batrachia</taxon>
        <taxon>Anura</taxon>
        <taxon>Neobatrachia</taxon>
        <taxon>Hyloidea</taxon>
        <taxon>Dendrobatidae</taxon>
        <taxon>Dendrobatinae</taxon>
        <taxon>Ranitomeya</taxon>
    </lineage>
</organism>
<name>A0ABN9MJZ0_9NEOB</name>
<evidence type="ECO:0000313" key="3">
    <source>
        <dbReference type="Proteomes" id="UP001176940"/>
    </source>
</evidence>
<keyword evidence="3" id="KW-1185">Reference proteome</keyword>